<organism evidence="2">
    <name type="scientific">Dictyoglomus turgidum</name>
    <dbReference type="NCBI Taxonomy" id="513050"/>
    <lineage>
        <taxon>Bacteria</taxon>
        <taxon>Pseudomonadati</taxon>
        <taxon>Dictyoglomota</taxon>
        <taxon>Dictyoglomia</taxon>
        <taxon>Dictyoglomales</taxon>
        <taxon>Dictyoglomaceae</taxon>
        <taxon>Dictyoglomus</taxon>
    </lineage>
</organism>
<protein>
    <submittedName>
        <fullName evidence="2">GTP cyclohydrolase I FolE2</fullName>
    </submittedName>
</protein>
<sequence length="308" mass="35018">MSNSIEELTKTLPDVQNSQDPRGIGLERVGLTNIKFPIIILRKDGSQVNASAKVKLFASLPESAKGHNLSRFMEVLVFFKDNHSSILNFQILEDILVDMQRRLGSKDVYARFEFDYYINKKAPVSKKIAPMSYLCAMTGIKKNGNTYFLLEVNVVAASVCPCSKEMSLLQNDYIINEISAECKCSKDIEFYKDIGRFVGLGAHNQRSLIKIEIQVDKDDSLYIEDLIKSIEAQASAPTFPLLKRADERWVTEKGYKNPKFSEDIARDLQIMLQNNPKVLAWSLKVENEESIHPFNVLSSSKSVNWIFY</sequence>
<dbReference type="InterPro" id="IPR003801">
    <property type="entry name" value="GTP_cyclohydrolase_FolE2/MptA"/>
</dbReference>
<dbReference type="AlphaFoldDB" id="A0A7C3SMR0"/>
<dbReference type="PANTHER" id="PTHR36445:SF1">
    <property type="entry name" value="GTP CYCLOHYDROLASE MPTA"/>
    <property type="match status" value="1"/>
</dbReference>
<dbReference type="EMBL" id="DTGA01000036">
    <property type="protein sequence ID" value="HGB30517.1"/>
    <property type="molecule type" value="Genomic_DNA"/>
</dbReference>
<accession>A0A7C3SMR0</accession>
<dbReference type="Gene3D" id="3.10.270.10">
    <property type="entry name" value="Urate Oxidase"/>
    <property type="match status" value="1"/>
</dbReference>
<dbReference type="GO" id="GO:0003934">
    <property type="term" value="F:GTP cyclohydrolase I activity"/>
    <property type="evidence" value="ECO:0007669"/>
    <property type="project" value="InterPro"/>
</dbReference>
<evidence type="ECO:0000256" key="1">
    <source>
        <dbReference type="ARBA" id="ARBA00022801"/>
    </source>
</evidence>
<reference evidence="2" key="1">
    <citation type="journal article" date="2020" name="mSystems">
        <title>Genome- and Community-Level Interaction Insights into Carbon Utilization and Element Cycling Functions of Hydrothermarchaeota in Hydrothermal Sediment.</title>
        <authorList>
            <person name="Zhou Z."/>
            <person name="Liu Y."/>
            <person name="Xu W."/>
            <person name="Pan J."/>
            <person name="Luo Z.H."/>
            <person name="Li M."/>
        </authorList>
    </citation>
    <scope>NUCLEOTIDE SEQUENCE [LARGE SCALE GENOMIC DNA]</scope>
    <source>
        <strain evidence="2">SpSt-751</strain>
    </source>
</reference>
<comment type="caution">
    <text evidence="2">The sequence shown here is derived from an EMBL/GenBank/DDBJ whole genome shotgun (WGS) entry which is preliminary data.</text>
</comment>
<name>A0A7C3SMR0_9BACT</name>
<proteinExistence type="predicted"/>
<gene>
    <name evidence="2" type="ORF">ENV35_01410</name>
</gene>
<dbReference type="NCBIfam" id="NF010200">
    <property type="entry name" value="PRK13674.1-1"/>
    <property type="match status" value="1"/>
</dbReference>
<keyword evidence="1 2" id="KW-0378">Hydrolase</keyword>
<dbReference type="PANTHER" id="PTHR36445">
    <property type="entry name" value="GTP CYCLOHYDROLASE MPTA"/>
    <property type="match status" value="1"/>
</dbReference>
<dbReference type="Pfam" id="PF02649">
    <property type="entry name" value="GCHY-1"/>
    <property type="match status" value="1"/>
</dbReference>
<evidence type="ECO:0000313" key="2">
    <source>
        <dbReference type="EMBL" id="HGB30517.1"/>
    </source>
</evidence>